<comment type="subcellular location">
    <subcellularLocation>
        <location evidence="5">Cytoplasm</location>
    </subcellularLocation>
</comment>
<dbReference type="GO" id="GO:0036370">
    <property type="term" value="F:D-alanyl carrier activity"/>
    <property type="evidence" value="ECO:0007669"/>
    <property type="project" value="UniProtKB-UniRule"/>
</dbReference>
<evidence type="ECO:0000259" key="7">
    <source>
        <dbReference type="PROSITE" id="PS50883"/>
    </source>
</evidence>
<organism evidence="8 9">
    <name type="scientific">Bacillus paranthracis</name>
    <dbReference type="NCBI Taxonomy" id="2026186"/>
    <lineage>
        <taxon>Bacteria</taxon>
        <taxon>Bacillati</taxon>
        <taxon>Bacillota</taxon>
        <taxon>Bacilli</taxon>
        <taxon>Bacillales</taxon>
        <taxon>Bacillaceae</taxon>
        <taxon>Bacillus</taxon>
        <taxon>Bacillus cereus group</taxon>
    </lineage>
</organism>
<dbReference type="InterPro" id="IPR036736">
    <property type="entry name" value="ACP-like_sf"/>
</dbReference>
<comment type="function">
    <text evidence="5">Carrier protein involved in the D-alanylation of lipoteichoic acid (LTA). The loading of thioester-linked D-alanine onto DltC is catalyzed by D-alanine--D-alanyl carrier protein ligase DltA. The DltC-carried D-alanyl group is further transferred to cell membrane phosphatidylglycerol (PG) by forming an ester bond, probably catalyzed by DltD. D-alanylation of LTA plays an important role in modulating the properties of the cell wall in Gram-positive bacteria, influencing the net charge of the cell wall.</text>
</comment>
<evidence type="ECO:0000256" key="3">
    <source>
        <dbReference type="ARBA" id="ARBA00022553"/>
    </source>
</evidence>
<keyword evidence="3 5" id="KW-0597">Phosphoprotein</keyword>
<feature type="domain" description="Carrier" evidence="6">
    <location>
        <begin position="2"/>
        <end position="79"/>
    </location>
</feature>
<evidence type="ECO:0000259" key="6">
    <source>
        <dbReference type="PROSITE" id="PS50075"/>
    </source>
</evidence>
<dbReference type="GO" id="GO:0070395">
    <property type="term" value="P:lipoteichoic acid biosynthetic process"/>
    <property type="evidence" value="ECO:0007669"/>
    <property type="project" value="UniProtKB-UniRule"/>
</dbReference>
<feature type="modified residue" description="O-(pantetheine 4'-phosphoryl)serine" evidence="5">
    <location>
        <position position="37"/>
    </location>
</feature>
<dbReference type="PROSITE" id="PS50075">
    <property type="entry name" value="CARRIER"/>
    <property type="match status" value="1"/>
</dbReference>
<dbReference type="InterPro" id="IPR003230">
    <property type="entry name" value="DltC"/>
</dbReference>
<dbReference type="GO" id="GO:0005737">
    <property type="term" value="C:cytoplasm"/>
    <property type="evidence" value="ECO:0007669"/>
    <property type="project" value="UniProtKB-SubCell"/>
</dbReference>
<proteinExistence type="inferred from homology"/>
<reference evidence="8" key="1">
    <citation type="submission" date="2023-03" db="EMBL/GenBank/DDBJ databases">
        <title>Genetic diversity of Bacillus cereus sensu lato isolates from Slovenia.</title>
        <authorList>
            <person name="Abdelli M."/>
        </authorList>
    </citation>
    <scope>NUCLEOTIDE SEQUENCE</scope>
    <source>
        <strain evidence="8">SIBC39</strain>
    </source>
</reference>
<dbReference type="Pfam" id="PF00550">
    <property type="entry name" value="PP-binding"/>
    <property type="match status" value="1"/>
</dbReference>
<evidence type="ECO:0000313" key="9">
    <source>
        <dbReference type="Proteomes" id="UP001216801"/>
    </source>
</evidence>
<dbReference type="HAMAP" id="MF_00565">
    <property type="entry name" value="DltC"/>
    <property type="match status" value="1"/>
</dbReference>
<comment type="PTM">
    <text evidence="5">4'-phosphopantetheine is transferred from CoA to a specific serine of apo-DCP.</text>
</comment>
<keyword evidence="8" id="KW-0436">Ligase</keyword>
<evidence type="ECO:0000313" key="8">
    <source>
        <dbReference type="EMBL" id="MDG0954572.1"/>
    </source>
</evidence>
<evidence type="ECO:0000256" key="5">
    <source>
        <dbReference type="HAMAP-Rule" id="MF_00565"/>
    </source>
</evidence>
<dbReference type="SUPFAM" id="SSF47336">
    <property type="entry name" value="ACP-like"/>
    <property type="match status" value="1"/>
</dbReference>
<keyword evidence="1 5" id="KW-0596">Phosphopantetheine</keyword>
<keyword evidence="4 5" id="KW-0961">Cell wall biogenesis/degradation</keyword>
<comment type="pathway">
    <text evidence="5">Cell wall biogenesis; lipoteichoic acid biosynthesis.</text>
</comment>
<dbReference type="NCBIfam" id="TIGR01688">
    <property type="entry name" value="dltC"/>
    <property type="match status" value="1"/>
</dbReference>
<dbReference type="GO" id="GO:0071555">
    <property type="term" value="P:cell wall organization"/>
    <property type="evidence" value="ECO:0007669"/>
    <property type="project" value="UniProtKB-KW"/>
</dbReference>
<comment type="caution">
    <text evidence="8">The sequence shown here is derived from an EMBL/GenBank/DDBJ whole genome shotgun (WGS) entry which is preliminary data.</text>
</comment>
<dbReference type="InterPro" id="IPR001633">
    <property type="entry name" value="EAL_dom"/>
</dbReference>
<sequence>MAEFRNKVLDILEEICETGIVKENLDVELFEEGILDSFGTVSLLVEFQDRLGIELSISDFERDHWTTPNMIVSKLGEMR</sequence>
<protein>
    <recommendedName>
        <fullName evidence="5">D-alanyl carrier protein</fullName>
        <shortName evidence="5">DCP</shortName>
    </recommendedName>
    <alternativeName>
        <fullName evidence="5">D-alanine--poly(phosphoribitol) ligase subunit 2</fullName>
    </alternativeName>
</protein>
<dbReference type="InterPro" id="IPR009081">
    <property type="entry name" value="PP-bd_ACP"/>
</dbReference>
<evidence type="ECO:0000256" key="2">
    <source>
        <dbReference type="ARBA" id="ARBA00022490"/>
    </source>
</evidence>
<dbReference type="Proteomes" id="UP001216801">
    <property type="component" value="Unassembled WGS sequence"/>
</dbReference>
<evidence type="ECO:0000256" key="1">
    <source>
        <dbReference type="ARBA" id="ARBA00022450"/>
    </source>
</evidence>
<dbReference type="EMBL" id="JARPRR010000014">
    <property type="protein sequence ID" value="MDG0954572.1"/>
    <property type="molecule type" value="Genomic_DNA"/>
</dbReference>
<dbReference type="PROSITE" id="PS50883">
    <property type="entry name" value="EAL"/>
    <property type="match status" value="1"/>
</dbReference>
<dbReference type="NCBIfam" id="NF003464">
    <property type="entry name" value="PRK05087.1"/>
    <property type="match status" value="1"/>
</dbReference>
<name>A0AAJ1NEX2_9BACI</name>
<dbReference type="Gene3D" id="1.10.1200.10">
    <property type="entry name" value="ACP-like"/>
    <property type="match status" value="1"/>
</dbReference>
<keyword evidence="2 5" id="KW-0963">Cytoplasm</keyword>
<feature type="domain" description="EAL" evidence="7">
    <location>
        <begin position="1"/>
        <end position="79"/>
    </location>
</feature>
<accession>A0AAJ1NEX2</accession>
<evidence type="ECO:0000256" key="4">
    <source>
        <dbReference type="ARBA" id="ARBA00023316"/>
    </source>
</evidence>
<dbReference type="GO" id="GO:0016874">
    <property type="term" value="F:ligase activity"/>
    <property type="evidence" value="ECO:0007669"/>
    <property type="project" value="UniProtKB-KW"/>
</dbReference>
<dbReference type="AlphaFoldDB" id="A0AAJ1NEX2"/>
<dbReference type="FunFam" id="1.10.1200.10:FF:000004">
    <property type="entry name" value="D-alanyl carrier protein"/>
    <property type="match status" value="1"/>
</dbReference>
<comment type="similarity">
    <text evidence="5">Belongs to the DltC family.</text>
</comment>
<gene>
    <name evidence="5 8" type="primary">dltC</name>
    <name evidence="8" type="ORF">P6U19_18445</name>
</gene>
<dbReference type="RefSeq" id="WP_000807386.1">
    <property type="nucleotide sequence ID" value="NZ_CP040515.1"/>
</dbReference>